<feature type="compositionally biased region" description="Low complexity" evidence="1">
    <location>
        <begin position="9"/>
        <end position="21"/>
    </location>
</feature>
<sequence>MGGPRLHTPSRSSSQPRSPSRIGRRALSGSRRLQVRGVSAPAVCSVPRSPGVYSALDFRTAGLRALTRYIHAAAPRLPLSMAVGVAAPSPLQFEVLCCRDCVLFQLCGPGFLTRTPSWFSGAPELDRIFFFLAWSGVSLPLQVLLEDPPMLRSPLIELSGLIYG</sequence>
<feature type="region of interest" description="Disordered" evidence="1">
    <location>
        <begin position="1"/>
        <end position="26"/>
    </location>
</feature>
<evidence type="ECO:0000313" key="3">
    <source>
        <dbReference type="Proteomes" id="UP001066276"/>
    </source>
</evidence>
<proteinExistence type="predicted"/>
<accession>A0AAV7KWB1</accession>
<comment type="caution">
    <text evidence="2">The sequence shown here is derived from an EMBL/GenBank/DDBJ whole genome shotgun (WGS) entry which is preliminary data.</text>
</comment>
<evidence type="ECO:0000256" key="1">
    <source>
        <dbReference type="SAM" id="MobiDB-lite"/>
    </source>
</evidence>
<gene>
    <name evidence="2" type="ORF">NDU88_003004</name>
</gene>
<organism evidence="2 3">
    <name type="scientific">Pleurodeles waltl</name>
    <name type="common">Iberian ribbed newt</name>
    <dbReference type="NCBI Taxonomy" id="8319"/>
    <lineage>
        <taxon>Eukaryota</taxon>
        <taxon>Metazoa</taxon>
        <taxon>Chordata</taxon>
        <taxon>Craniata</taxon>
        <taxon>Vertebrata</taxon>
        <taxon>Euteleostomi</taxon>
        <taxon>Amphibia</taxon>
        <taxon>Batrachia</taxon>
        <taxon>Caudata</taxon>
        <taxon>Salamandroidea</taxon>
        <taxon>Salamandridae</taxon>
        <taxon>Pleurodelinae</taxon>
        <taxon>Pleurodeles</taxon>
    </lineage>
</organism>
<reference evidence="2" key="1">
    <citation type="journal article" date="2022" name="bioRxiv">
        <title>Sequencing and chromosome-scale assembly of the giantPleurodeles waltlgenome.</title>
        <authorList>
            <person name="Brown T."/>
            <person name="Elewa A."/>
            <person name="Iarovenko S."/>
            <person name="Subramanian E."/>
            <person name="Araus A.J."/>
            <person name="Petzold A."/>
            <person name="Susuki M."/>
            <person name="Suzuki K.-i.T."/>
            <person name="Hayashi T."/>
            <person name="Toyoda A."/>
            <person name="Oliveira C."/>
            <person name="Osipova E."/>
            <person name="Leigh N.D."/>
            <person name="Simon A."/>
            <person name="Yun M.H."/>
        </authorList>
    </citation>
    <scope>NUCLEOTIDE SEQUENCE</scope>
    <source>
        <strain evidence="2">20211129_DDA</strain>
        <tissue evidence="2">Liver</tissue>
    </source>
</reference>
<keyword evidence="3" id="KW-1185">Reference proteome</keyword>
<evidence type="ECO:0000313" key="2">
    <source>
        <dbReference type="EMBL" id="KAJ1082839.1"/>
    </source>
</evidence>
<name>A0AAV7KWB1_PLEWA</name>
<dbReference type="EMBL" id="JANPWB010000016">
    <property type="protein sequence ID" value="KAJ1082839.1"/>
    <property type="molecule type" value="Genomic_DNA"/>
</dbReference>
<dbReference type="AlphaFoldDB" id="A0AAV7KWB1"/>
<dbReference type="Proteomes" id="UP001066276">
    <property type="component" value="Chromosome 12"/>
</dbReference>
<protein>
    <submittedName>
        <fullName evidence="2">Uncharacterized protein</fullName>
    </submittedName>
</protein>